<sequence length="342" mass="36166">MDIESIVERKSTNGHCHDACRCHELSSLYQAIADAHQALRPEVNVTPLNFSVGLSAMTECSVYLKCEHLQHTGSFKFRGASNKLRLLPAEQRKLGVITASSGNHGQALALAGKVMGVPVTVYTTTSASAYKLGAIRALGAEVVSLDLDPLGVELEAARQAALQGKPFVSPYNDLEVIAGQGTIGMELFEQAPDLDAVFVAVGGGGMVSGIGAALRALNPGIEIIGCWPANAPTLQRSLEAGEIIDMQEQDTISDGTAGGVEPGCITFPLCQTLLSRTVLVSEEEIKAAMRDVANHERWIIEGAAGVAVAGMQKMAKAYRGKRVAVVICGRNIVLDKFLEAVQ</sequence>
<dbReference type="InterPro" id="IPR050147">
    <property type="entry name" value="Ser/Thr_Dehydratase"/>
</dbReference>
<dbReference type="GO" id="GO:0009097">
    <property type="term" value="P:isoleucine biosynthetic process"/>
    <property type="evidence" value="ECO:0007669"/>
    <property type="project" value="TreeGrafter"/>
</dbReference>
<proteinExistence type="predicted"/>
<dbReference type="PANTHER" id="PTHR48078">
    <property type="entry name" value="THREONINE DEHYDRATASE, MITOCHONDRIAL-RELATED"/>
    <property type="match status" value="1"/>
</dbReference>
<dbReference type="GO" id="GO:0003941">
    <property type="term" value="F:L-serine ammonia-lyase activity"/>
    <property type="evidence" value="ECO:0007669"/>
    <property type="project" value="TreeGrafter"/>
</dbReference>
<name>A0A7Y7ZFH3_PSEPU</name>
<keyword evidence="2" id="KW-0663">Pyridoxal phosphate</keyword>
<evidence type="ECO:0000256" key="1">
    <source>
        <dbReference type="ARBA" id="ARBA00001933"/>
    </source>
</evidence>
<gene>
    <name evidence="5" type="ORF">HX798_24580</name>
</gene>
<evidence type="ECO:0000259" key="4">
    <source>
        <dbReference type="Pfam" id="PF00291"/>
    </source>
</evidence>
<dbReference type="PANTHER" id="PTHR48078:SF6">
    <property type="entry name" value="L-THREONINE DEHYDRATASE CATABOLIC TDCB"/>
    <property type="match status" value="1"/>
</dbReference>
<dbReference type="CDD" id="cd01562">
    <property type="entry name" value="Thr-dehyd"/>
    <property type="match status" value="1"/>
</dbReference>
<evidence type="ECO:0000256" key="3">
    <source>
        <dbReference type="ARBA" id="ARBA00023239"/>
    </source>
</evidence>
<reference evidence="5 6" key="1">
    <citation type="submission" date="2020-04" db="EMBL/GenBank/DDBJ databases">
        <title>Molecular characterization of pseudomonads from Agaricus bisporus reveal novel blotch 2 pathogens in Western Europe.</title>
        <authorList>
            <person name="Taparia T."/>
            <person name="Krijger M."/>
            <person name="Haynes E."/>
            <person name="Elpinstone J.G."/>
            <person name="Noble R."/>
            <person name="Van Der Wolf J."/>
        </authorList>
    </citation>
    <scope>NUCLEOTIDE SEQUENCE [LARGE SCALE GENOMIC DNA]</scope>
    <source>
        <strain evidence="5 6">P7765</strain>
    </source>
</reference>
<dbReference type="AlphaFoldDB" id="A0A7Y7ZFH3"/>
<dbReference type="SUPFAM" id="SSF53686">
    <property type="entry name" value="Tryptophan synthase beta subunit-like PLP-dependent enzymes"/>
    <property type="match status" value="1"/>
</dbReference>
<dbReference type="PROSITE" id="PS00165">
    <property type="entry name" value="DEHYDRATASE_SER_THR"/>
    <property type="match status" value="1"/>
</dbReference>
<feature type="domain" description="Tryptophan synthase beta chain-like PALP" evidence="4">
    <location>
        <begin position="41"/>
        <end position="329"/>
    </location>
</feature>
<comment type="cofactor">
    <cofactor evidence="1">
        <name>pyridoxal 5'-phosphate</name>
        <dbReference type="ChEBI" id="CHEBI:597326"/>
    </cofactor>
</comment>
<dbReference type="InterPro" id="IPR036052">
    <property type="entry name" value="TrpB-like_PALP_sf"/>
</dbReference>
<keyword evidence="3" id="KW-0456">Lyase</keyword>
<organism evidence="5 6">
    <name type="scientific">Pseudomonas putida</name>
    <name type="common">Arthrobacter siderocapsulatus</name>
    <dbReference type="NCBI Taxonomy" id="303"/>
    <lineage>
        <taxon>Bacteria</taxon>
        <taxon>Pseudomonadati</taxon>
        <taxon>Pseudomonadota</taxon>
        <taxon>Gammaproteobacteria</taxon>
        <taxon>Pseudomonadales</taxon>
        <taxon>Pseudomonadaceae</taxon>
        <taxon>Pseudomonas</taxon>
    </lineage>
</organism>
<dbReference type="EMBL" id="JACARV010000090">
    <property type="protein sequence ID" value="NWC83438.1"/>
    <property type="molecule type" value="Genomic_DNA"/>
</dbReference>
<dbReference type="GO" id="GO:0006567">
    <property type="term" value="P:L-threonine catabolic process"/>
    <property type="evidence" value="ECO:0007669"/>
    <property type="project" value="TreeGrafter"/>
</dbReference>
<dbReference type="InterPro" id="IPR001926">
    <property type="entry name" value="TrpB-like_PALP"/>
</dbReference>
<dbReference type="Pfam" id="PF00291">
    <property type="entry name" value="PALP"/>
    <property type="match status" value="1"/>
</dbReference>
<dbReference type="Gene3D" id="3.40.50.1100">
    <property type="match status" value="2"/>
</dbReference>
<dbReference type="GO" id="GO:0006565">
    <property type="term" value="P:L-serine catabolic process"/>
    <property type="evidence" value="ECO:0007669"/>
    <property type="project" value="TreeGrafter"/>
</dbReference>
<evidence type="ECO:0000256" key="2">
    <source>
        <dbReference type="ARBA" id="ARBA00022898"/>
    </source>
</evidence>
<dbReference type="InterPro" id="IPR000634">
    <property type="entry name" value="Ser/Thr_deHydtase_PyrdxlP-BS"/>
</dbReference>
<comment type="caution">
    <text evidence="5">The sequence shown here is derived from an EMBL/GenBank/DDBJ whole genome shotgun (WGS) entry which is preliminary data.</text>
</comment>
<dbReference type="GO" id="GO:0004794">
    <property type="term" value="F:threonine deaminase activity"/>
    <property type="evidence" value="ECO:0007669"/>
    <property type="project" value="TreeGrafter"/>
</dbReference>
<dbReference type="Proteomes" id="UP000542695">
    <property type="component" value="Unassembled WGS sequence"/>
</dbReference>
<dbReference type="GO" id="GO:0030170">
    <property type="term" value="F:pyridoxal phosphate binding"/>
    <property type="evidence" value="ECO:0007669"/>
    <property type="project" value="InterPro"/>
</dbReference>
<accession>A0A7Y7ZFH3</accession>
<evidence type="ECO:0000313" key="6">
    <source>
        <dbReference type="Proteomes" id="UP000542695"/>
    </source>
</evidence>
<evidence type="ECO:0000313" key="5">
    <source>
        <dbReference type="EMBL" id="NWC83438.1"/>
    </source>
</evidence>
<dbReference type="NCBIfam" id="NF005292">
    <property type="entry name" value="PRK06815.1"/>
    <property type="match status" value="1"/>
</dbReference>
<protein>
    <submittedName>
        <fullName evidence="5">Threonine/serine dehydratase</fullName>
    </submittedName>
</protein>